<feature type="chain" id="PRO_5012125303" evidence="2">
    <location>
        <begin position="22"/>
        <end position="612"/>
    </location>
</feature>
<dbReference type="AlphaFoldDB" id="A0A1Z5KNH5"/>
<gene>
    <name evidence="3" type="ORF">FisN_23Hh057</name>
</gene>
<feature type="region of interest" description="Disordered" evidence="1">
    <location>
        <begin position="422"/>
        <end position="443"/>
    </location>
</feature>
<organism evidence="3 4">
    <name type="scientific">Fistulifera solaris</name>
    <name type="common">Oleaginous diatom</name>
    <dbReference type="NCBI Taxonomy" id="1519565"/>
    <lineage>
        <taxon>Eukaryota</taxon>
        <taxon>Sar</taxon>
        <taxon>Stramenopiles</taxon>
        <taxon>Ochrophyta</taxon>
        <taxon>Bacillariophyta</taxon>
        <taxon>Bacillariophyceae</taxon>
        <taxon>Bacillariophycidae</taxon>
        <taxon>Naviculales</taxon>
        <taxon>Naviculaceae</taxon>
        <taxon>Fistulifera</taxon>
    </lineage>
</organism>
<protein>
    <submittedName>
        <fullName evidence="3">Uncharacterized protein</fullName>
    </submittedName>
</protein>
<feature type="signal peptide" evidence="2">
    <location>
        <begin position="1"/>
        <end position="21"/>
    </location>
</feature>
<evidence type="ECO:0000256" key="1">
    <source>
        <dbReference type="SAM" id="MobiDB-lite"/>
    </source>
</evidence>
<evidence type="ECO:0000313" key="3">
    <source>
        <dbReference type="EMBL" id="GAX27478.1"/>
    </source>
</evidence>
<accession>A0A1Z5KNH5</accession>
<comment type="caution">
    <text evidence="3">The sequence shown here is derived from an EMBL/GenBank/DDBJ whole genome shotgun (WGS) entry which is preliminary data.</text>
</comment>
<dbReference type="InParanoid" id="A0A1Z5KNH5"/>
<dbReference type="EMBL" id="BDSP01000257">
    <property type="protein sequence ID" value="GAX27478.1"/>
    <property type="molecule type" value="Genomic_DNA"/>
</dbReference>
<reference evidence="3 4" key="1">
    <citation type="journal article" date="2015" name="Plant Cell">
        <title>Oil accumulation by the oleaginous diatom Fistulifera solaris as revealed by the genome and transcriptome.</title>
        <authorList>
            <person name="Tanaka T."/>
            <person name="Maeda Y."/>
            <person name="Veluchamy A."/>
            <person name="Tanaka M."/>
            <person name="Abida H."/>
            <person name="Marechal E."/>
            <person name="Bowler C."/>
            <person name="Muto M."/>
            <person name="Sunaga Y."/>
            <person name="Tanaka M."/>
            <person name="Yoshino T."/>
            <person name="Taniguchi T."/>
            <person name="Fukuda Y."/>
            <person name="Nemoto M."/>
            <person name="Matsumoto M."/>
            <person name="Wong P.S."/>
            <person name="Aburatani S."/>
            <person name="Fujibuchi W."/>
        </authorList>
    </citation>
    <scope>NUCLEOTIDE SEQUENCE [LARGE SCALE GENOMIC DNA]</scope>
    <source>
        <strain evidence="3 4">JPCC DA0580</strain>
    </source>
</reference>
<feature type="region of interest" description="Disordered" evidence="1">
    <location>
        <begin position="283"/>
        <end position="307"/>
    </location>
</feature>
<proteinExistence type="predicted"/>
<dbReference type="Proteomes" id="UP000198406">
    <property type="component" value="Unassembled WGS sequence"/>
</dbReference>
<feature type="compositionally biased region" description="Low complexity" evidence="1">
    <location>
        <begin position="285"/>
        <end position="304"/>
    </location>
</feature>
<evidence type="ECO:0000256" key="2">
    <source>
        <dbReference type="SAM" id="SignalP"/>
    </source>
</evidence>
<name>A0A1Z5KNH5_FISSO</name>
<feature type="compositionally biased region" description="Basic and acidic residues" evidence="1">
    <location>
        <begin position="434"/>
        <end position="443"/>
    </location>
</feature>
<keyword evidence="4" id="KW-1185">Reference proteome</keyword>
<keyword evidence="2" id="KW-0732">Signal</keyword>
<dbReference type="OrthoDB" id="49544at2759"/>
<sequence length="612" mass="66288">MRTNGICCLSSFLLWTPAVISTGLFERHLQVTCSVPSRSNGDPPVNKDNEAKDCKIRLSNVQGYCRDGSSKEFDYCYGTATERQCRELAEASKAAVGWSRNAEGYCEIYFDEKDSKNQPASLCPPKFAPNDGLNTGTGFPREGDGNLGVYCYTCQKVPKKCNTQIEEPGYCLSASGAKYDYCFGNLSAIECEAAATTSKAVGWASTTWGYCEIYFDNTQSQSTVAPLCPTNTSPGVSSKVGVGTPASADGSGVYETKTLDPTALNTLFFAMPSANNPFFQPAKVTTPKSTTTTTTSSPSTASPTKRPYIRIKRPKNYNDKSTITQTTEAVTQQNAFNSILDEADNLCQAAAEAQQLGRLQMASTYLLLLHARLVGLGKRFDKAYQNTSSLTAKETTDARTASVSAKPAKELTTTLPKQLDFGPIQESVPKKPALHKDDSSKLKSDAPAKLITVTQELEHQDTTSDMSQMLDSAPNSFMFSPSSSIDTRPKNQQDVINATPKTAAARQLASMLPQNIELDSAMMEHLAKAAAELHAARSNRKRPRPDATPQLFASVQPSMPSDRVVDWELPGVDRAVRKPATAAMNTVPNANCNLKRLLQGDPLEKPNAMGEK</sequence>
<evidence type="ECO:0000313" key="4">
    <source>
        <dbReference type="Proteomes" id="UP000198406"/>
    </source>
</evidence>